<feature type="region of interest" description="Disordered" evidence="1">
    <location>
        <begin position="116"/>
        <end position="136"/>
    </location>
</feature>
<reference evidence="2" key="1">
    <citation type="journal article" date="2021" name="Proc. Natl. Acad. Sci. U.S.A.">
        <title>Three genomes in the algal genus Volvox reveal the fate of a haploid sex-determining region after a transition to homothallism.</title>
        <authorList>
            <person name="Yamamoto K."/>
            <person name="Hamaji T."/>
            <person name="Kawai-Toyooka H."/>
            <person name="Matsuzaki R."/>
            <person name="Takahashi F."/>
            <person name="Nishimura Y."/>
            <person name="Kawachi M."/>
            <person name="Noguchi H."/>
            <person name="Minakuchi Y."/>
            <person name="Umen J.G."/>
            <person name="Toyoda A."/>
            <person name="Nozaki H."/>
        </authorList>
    </citation>
    <scope>NUCLEOTIDE SEQUENCE</scope>
    <source>
        <strain evidence="2">NIES-3780</strain>
    </source>
</reference>
<accession>A0A8J4EVU2</accession>
<organism evidence="2 3">
    <name type="scientific">Volvox africanus</name>
    <dbReference type="NCBI Taxonomy" id="51714"/>
    <lineage>
        <taxon>Eukaryota</taxon>
        <taxon>Viridiplantae</taxon>
        <taxon>Chlorophyta</taxon>
        <taxon>core chlorophytes</taxon>
        <taxon>Chlorophyceae</taxon>
        <taxon>CS clade</taxon>
        <taxon>Chlamydomonadales</taxon>
        <taxon>Volvocaceae</taxon>
        <taxon>Volvox</taxon>
    </lineage>
</organism>
<protein>
    <submittedName>
        <fullName evidence="2">Uncharacterized protein</fullName>
    </submittedName>
</protein>
<feature type="non-terminal residue" evidence="2">
    <location>
        <position position="1"/>
    </location>
</feature>
<dbReference type="Proteomes" id="UP000747399">
    <property type="component" value="Unassembled WGS sequence"/>
</dbReference>
<dbReference type="EMBL" id="BNCO01000008">
    <property type="protein sequence ID" value="GIL50062.1"/>
    <property type="molecule type" value="Genomic_DNA"/>
</dbReference>
<name>A0A8J4EVU2_9CHLO</name>
<evidence type="ECO:0000313" key="3">
    <source>
        <dbReference type="Proteomes" id="UP000747399"/>
    </source>
</evidence>
<evidence type="ECO:0000256" key="1">
    <source>
        <dbReference type="SAM" id="MobiDB-lite"/>
    </source>
</evidence>
<dbReference type="AlphaFoldDB" id="A0A8J4EVU2"/>
<sequence length="136" mass="14087">AIHNLGDAKRVLQAMSQKYDIDEAVQTAASRPGYNAVFAHWRARLTPRKDTVAAAAGAADVAATAKATVAAGPYTAEATDLMIFSPASGKLQAVFQFRKPLGSDRRFVLASDISPAGPPMAAVTPPPPSSPVVQSG</sequence>
<comment type="caution">
    <text evidence="2">The sequence shown here is derived from an EMBL/GenBank/DDBJ whole genome shotgun (WGS) entry which is preliminary data.</text>
</comment>
<proteinExistence type="predicted"/>
<keyword evidence="3" id="KW-1185">Reference proteome</keyword>
<evidence type="ECO:0000313" key="2">
    <source>
        <dbReference type="EMBL" id="GIL50062.1"/>
    </source>
</evidence>
<gene>
    <name evidence="2" type="ORF">Vafri_6381</name>
</gene>